<dbReference type="RefSeq" id="WP_253757199.1">
    <property type="nucleotide sequence ID" value="NZ_JAMZDZ010000001.1"/>
</dbReference>
<dbReference type="Gene3D" id="2.60.40.2230">
    <property type="entry name" value="Uncharacterised protein YcnI-like PF07987, DUF1775"/>
    <property type="match status" value="1"/>
</dbReference>
<evidence type="ECO:0000313" key="5">
    <source>
        <dbReference type="EMBL" id="MFC4130797.1"/>
    </source>
</evidence>
<feature type="domain" description="YncI copper-binding" evidence="4">
    <location>
        <begin position="97"/>
        <end position="155"/>
    </location>
</feature>
<evidence type="ECO:0000256" key="1">
    <source>
        <dbReference type="SAM" id="MobiDB-lite"/>
    </source>
</evidence>
<dbReference type="EMBL" id="JBHSAY010000005">
    <property type="protein sequence ID" value="MFC4130797.1"/>
    <property type="molecule type" value="Genomic_DNA"/>
</dbReference>
<keyword evidence="6" id="KW-1185">Reference proteome</keyword>
<evidence type="ECO:0000256" key="3">
    <source>
        <dbReference type="SAM" id="SignalP"/>
    </source>
</evidence>
<evidence type="ECO:0000313" key="6">
    <source>
        <dbReference type="Proteomes" id="UP001595816"/>
    </source>
</evidence>
<keyword evidence="2" id="KW-0472">Membrane</keyword>
<evidence type="ECO:0000256" key="2">
    <source>
        <dbReference type="SAM" id="Phobius"/>
    </source>
</evidence>
<organism evidence="5 6">
    <name type="scientific">Hamadaea flava</name>
    <dbReference type="NCBI Taxonomy" id="1742688"/>
    <lineage>
        <taxon>Bacteria</taxon>
        <taxon>Bacillati</taxon>
        <taxon>Actinomycetota</taxon>
        <taxon>Actinomycetes</taxon>
        <taxon>Micromonosporales</taxon>
        <taxon>Micromonosporaceae</taxon>
        <taxon>Hamadaea</taxon>
    </lineage>
</organism>
<comment type="caution">
    <text evidence="5">The sequence shown here is derived from an EMBL/GenBank/DDBJ whole genome shotgun (WGS) entry which is preliminary data.</text>
</comment>
<feature type="chain" id="PRO_5046910090" evidence="3">
    <location>
        <begin position="27"/>
        <end position="235"/>
    </location>
</feature>
<evidence type="ECO:0000259" key="4">
    <source>
        <dbReference type="Pfam" id="PF07987"/>
    </source>
</evidence>
<keyword evidence="3" id="KW-0732">Signal</keyword>
<feature type="region of interest" description="Disordered" evidence="1">
    <location>
        <begin position="164"/>
        <end position="190"/>
    </location>
</feature>
<keyword evidence="2" id="KW-0812">Transmembrane</keyword>
<dbReference type="InterPro" id="IPR038507">
    <property type="entry name" value="YcnI-like_sf"/>
</dbReference>
<proteinExistence type="predicted"/>
<dbReference type="Pfam" id="PF07987">
    <property type="entry name" value="DUF1775"/>
    <property type="match status" value="1"/>
</dbReference>
<feature type="transmembrane region" description="Helical" evidence="2">
    <location>
        <begin position="205"/>
        <end position="226"/>
    </location>
</feature>
<feature type="signal peptide" evidence="3">
    <location>
        <begin position="1"/>
        <end position="26"/>
    </location>
</feature>
<sequence>MFTRRLAAVAAGVALGALALAGQAFAHVEVSAKPAQALATDAMISFSAEAESGSAGISSVRVVLPQGIAPADVSLVSAPAGWKFTPTADGYTVAGTALKVKTDAAYKIKVKQLPNAKSVAFKTLVTYSNGNVDRWIEIPTASDPNPEHPAPMLKLAAAAPGATPTEAALVSPSPSDPASPSTGTQDAATATATTAAAPASAPMGAGAWILLAVLAVVALALGITLARRKAARRAQ</sequence>
<accession>A0ABV8LKJ0</accession>
<dbReference type="Proteomes" id="UP001595816">
    <property type="component" value="Unassembled WGS sequence"/>
</dbReference>
<name>A0ABV8LKJ0_9ACTN</name>
<protein>
    <submittedName>
        <fullName evidence="5">DUF1775 domain-containing protein</fullName>
    </submittedName>
</protein>
<keyword evidence="2" id="KW-1133">Transmembrane helix</keyword>
<reference evidence="6" key="1">
    <citation type="journal article" date="2019" name="Int. J. Syst. Evol. Microbiol.">
        <title>The Global Catalogue of Microorganisms (GCM) 10K type strain sequencing project: providing services to taxonomists for standard genome sequencing and annotation.</title>
        <authorList>
            <consortium name="The Broad Institute Genomics Platform"/>
            <consortium name="The Broad Institute Genome Sequencing Center for Infectious Disease"/>
            <person name="Wu L."/>
            <person name="Ma J."/>
        </authorList>
    </citation>
    <scope>NUCLEOTIDE SEQUENCE [LARGE SCALE GENOMIC DNA]</scope>
    <source>
        <strain evidence="6">CGMCC 4.7289</strain>
    </source>
</reference>
<dbReference type="InterPro" id="IPR012533">
    <property type="entry name" value="YcnI-copper_dom"/>
</dbReference>
<gene>
    <name evidence="5" type="ORF">ACFOZ4_09300</name>
</gene>